<dbReference type="InterPro" id="IPR003439">
    <property type="entry name" value="ABC_transporter-like_ATP-bd"/>
</dbReference>
<name>A0A9W6C9A7_9FIRM</name>
<dbReference type="InterPro" id="IPR027417">
    <property type="entry name" value="P-loop_NTPase"/>
</dbReference>
<dbReference type="CDD" id="cd03255">
    <property type="entry name" value="ABC_MJ0796_LolCDE_FtsE"/>
    <property type="match status" value="1"/>
</dbReference>
<sequence length="250" mass="28366">MHVLEVKDLIRNYQKSSFKKSEDDIKVLKGLNFTVEEGEFVGIMGKSGCGKTTLLKVLGMIDKQTDGEVFFMEQNTTDLFRDKLADIRRTKIGFIFQDFYLMDSLSVEENIMLPMILGKEKVDVMTKAAKKYADQFEITHLLKKNPYELSGGEKQRVAICRALINDPDLVLADEPTGNLDSKSGKIVIDALNRINREFGKTIVMVTHDPQMASNCSRIILLKDGVILDTLNRGDNQEKFYQEIISRMADL</sequence>
<dbReference type="Pfam" id="PF00005">
    <property type="entry name" value="ABC_tran"/>
    <property type="match status" value="1"/>
</dbReference>
<dbReference type="SUPFAM" id="SSF52540">
    <property type="entry name" value="P-loop containing nucleoside triphosphate hydrolases"/>
    <property type="match status" value="1"/>
</dbReference>
<dbReference type="FunFam" id="3.40.50.300:FF:000032">
    <property type="entry name" value="Export ABC transporter ATP-binding protein"/>
    <property type="match status" value="1"/>
</dbReference>
<dbReference type="SMART" id="SM00382">
    <property type="entry name" value="AAA"/>
    <property type="match status" value="1"/>
</dbReference>
<keyword evidence="2" id="KW-0813">Transport</keyword>
<dbReference type="GO" id="GO:0022857">
    <property type="term" value="F:transmembrane transporter activity"/>
    <property type="evidence" value="ECO:0007669"/>
    <property type="project" value="UniProtKB-ARBA"/>
</dbReference>
<dbReference type="PANTHER" id="PTHR42798:SF7">
    <property type="entry name" value="ALPHA-D-RIBOSE 1-METHYLPHOSPHONATE 5-TRIPHOSPHATE SYNTHASE SUBUNIT PHNL"/>
    <property type="match status" value="1"/>
</dbReference>
<evidence type="ECO:0000313" key="7">
    <source>
        <dbReference type="Proteomes" id="UP001145145"/>
    </source>
</evidence>
<dbReference type="RefSeq" id="WP_281873022.1">
    <property type="nucleotide sequence ID" value="NZ_BSBO01000022.1"/>
</dbReference>
<evidence type="ECO:0000256" key="2">
    <source>
        <dbReference type="ARBA" id="ARBA00022448"/>
    </source>
</evidence>
<dbReference type="GO" id="GO:0016887">
    <property type="term" value="F:ATP hydrolysis activity"/>
    <property type="evidence" value="ECO:0007669"/>
    <property type="project" value="InterPro"/>
</dbReference>
<dbReference type="InterPro" id="IPR017911">
    <property type="entry name" value="MacB-like_ATP-bd"/>
</dbReference>
<proteinExistence type="inferred from homology"/>
<gene>
    <name evidence="6" type="ORF">Selli1_21740</name>
</gene>
<comment type="caution">
    <text evidence="6">The sequence shown here is derived from an EMBL/GenBank/DDBJ whole genome shotgun (WGS) entry which is preliminary data.</text>
</comment>
<dbReference type="AlphaFoldDB" id="A0A9W6C9A7"/>
<evidence type="ECO:0000256" key="4">
    <source>
        <dbReference type="ARBA" id="ARBA00022840"/>
    </source>
</evidence>
<evidence type="ECO:0000313" key="6">
    <source>
        <dbReference type="EMBL" id="GLG05000.1"/>
    </source>
</evidence>
<dbReference type="PROSITE" id="PS50893">
    <property type="entry name" value="ABC_TRANSPORTER_2"/>
    <property type="match status" value="1"/>
</dbReference>
<dbReference type="GO" id="GO:0098796">
    <property type="term" value="C:membrane protein complex"/>
    <property type="evidence" value="ECO:0007669"/>
    <property type="project" value="UniProtKB-ARBA"/>
</dbReference>
<organism evidence="6 7">
    <name type="scientific">Sellimonas catena</name>
    <dbReference type="NCBI Taxonomy" id="2994035"/>
    <lineage>
        <taxon>Bacteria</taxon>
        <taxon>Bacillati</taxon>
        <taxon>Bacillota</taxon>
        <taxon>Clostridia</taxon>
        <taxon>Lachnospirales</taxon>
        <taxon>Lachnospiraceae</taxon>
        <taxon>Sellimonas</taxon>
    </lineage>
</organism>
<evidence type="ECO:0000256" key="1">
    <source>
        <dbReference type="ARBA" id="ARBA00005417"/>
    </source>
</evidence>
<accession>A0A9W6C9A7</accession>
<evidence type="ECO:0000256" key="3">
    <source>
        <dbReference type="ARBA" id="ARBA00022741"/>
    </source>
</evidence>
<keyword evidence="4 6" id="KW-0067">ATP-binding</keyword>
<feature type="domain" description="ABC transporter" evidence="5">
    <location>
        <begin position="4"/>
        <end position="248"/>
    </location>
</feature>
<dbReference type="Gene3D" id="3.40.50.300">
    <property type="entry name" value="P-loop containing nucleotide triphosphate hydrolases"/>
    <property type="match status" value="1"/>
</dbReference>
<dbReference type="GO" id="GO:0005524">
    <property type="term" value="F:ATP binding"/>
    <property type="evidence" value="ECO:0007669"/>
    <property type="project" value="UniProtKB-KW"/>
</dbReference>
<dbReference type="PROSITE" id="PS00211">
    <property type="entry name" value="ABC_TRANSPORTER_1"/>
    <property type="match status" value="1"/>
</dbReference>
<dbReference type="InterPro" id="IPR017871">
    <property type="entry name" value="ABC_transporter-like_CS"/>
</dbReference>
<dbReference type="PANTHER" id="PTHR42798">
    <property type="entry name" value="LIPOPROTEIN-RELEASING SYSTEM ATP-BINDING PROTEIN LOLD"/>
    <property type="match status" value="1"/>
</dbReference>
<protein>
    <submittedName>
        <fullName evidence="6">ABC transporter ATP-binding protein</fullName>
    </submittedName>
</protein>
<dbReference type="EMBL" id="BSBO01000022">
    <property type="protein sequence ID" value="GLG05000.1"/>
    <property type="molecule type" value="Genomic_DNA"/>
</dbReference>
<dbReference type="InterPro" id="IPR003593">
    <property type="entry name" value="AAA+_ATPase"/>
</dbReference>
<dbReference type="Proteomes" id="UP001145145">
    <property type="component" value="Unassembled WGS sequence"/>
</dbReference>
<keyword evidence="7" id="KW-1185">Reference proteome</keyword>
<reference evidence="6 7" key="1">
    <citation type="journal article" date="2023" name="Int. J. Syst. Evol. Microbiol.">
        <title>Sellimonas catena sp. nov., isolated from human faeces.</title>
        <authorList>
            <person name="Hisatomi A."/>
            <person name="Ohkuma M."/>
            <person name="Sakamoto M."/>
        </authorList>
    </citation>
    <scope>NUCLEOTIDE SEQUENCE [LARGE SCALE GENOMIC DNA]</scope>
    <source>
        <strain evidence="6 7">12EGH17</strain>
    </source>
</reference>
<comment type="similarity">
    <text evidence="1">Belongs to the ABC transporter superfamily.</text>
</comment>
<evidence type="ECO:0000259" key="5">
    <source>
        <dbReference type="PROSITE" id="PS50893"/>
    </source>
</evidence>
<keyword evidence="3" id="KW-0547">Nucleotide-binding</keyword>